<dbReference type="Pfam" id="PF00271">
    <property type="entry name" value="Helicase_C"/>
    <property type="match status" value="1"/>
</dbReference>
<dbReference type="SUPFAM" id="SSF46934">
    <property type="entry name" value="UBA-like"/>
    <property type="match status" value="1"/>
</dbReference>
<keyword evidence="11" id="KW-0030">Aminoacyl-tRNA synthetase</keyword>
<feature type="domain" description="Aminoacyl-transfer RNA synthetases class-II family profile" evidence="17">
    <location>
        <begin position="1231"/>
        <end position="1560"/>
    </location>
</feature>
<dbReference type="InterPro" id="IPR004365">
    <property type="entry name" value="NA-bd_OB_tRNA"/>
</dbReference>
<dbReference type="InterPro" id="IPR002313">
    <property type="entry name" value="Lys-tRNA-ligase_II"/>
</dbReference>
<dbReference type="InterPro" id="IPR011545">
    <property type="entry name" value="DEAD/DEAH_box_helicase_dom"/>
</dbReference>
<dbReference type="Gene3D" id="3.40.50.300">
    <property type="entry name" value="P-loop containing nucleotide triphosphate hydrolases"/>
    <property type="match status" value="2"/>
</dbReference>
<comment type="subcellular location">
    <subcellularLocation>
        <location evidence="1">Cytoplasm</location>
    </subcellularLocation>
</comment>
<dbReference type="CDD" id="cd04322">
    <property type="entry name" value="LysRS_N"/>
    <property type="match status" value="1"/>
</dbReference>
<evidence type="ECO:0000259" key="17">
    <source>
        <dbReference type="PROSITE" id="PS50862"/>
    </source>
</evidence>
<dbReference type="Pfam" id="PF01336">
    <property type="entry name" value="tRNA_anti-codon"/>
    <property type="match status" value="1"/>
</dbReference>
<dbReference type="NCBIfam" id="NF001756">
    <property type="entry name" value="PRK00484.1"/>
    <property type="match status" value="1"/>
</dbReference>
<feature type="compositionally biased region" description="Polar residues" evidence="15">
    <location>
        <begin position="976"/>
        <end position="985"/>
    </location>
</feature>
<evidence type="ECO:0000256" key="10">
    <source>
        <dbReference type="ARBA" id="ARBA00022917"/>
    </source>
</evidence>
<gene>
    <name evidence="20" type="ordered locus">VIT_14s0060g02350</name>
</gene>
<evidence type="ECO:0000256" key="8">
    <source>
        <dbReference type="ARBA" id="ARBA00022806"/>
    </source>
</evidence>
<dbReference type="InterPro" id="IPR004589">
    <property type="entry name" value="DNA_helicase_ATP-dep_RecQ"/>
</dbReference>
<feature type="region of interest" description="Disordered" evidence="15">
    <location>
        <begin position="853"/>
        <end position="882"/>
    </location>
</feature>
<dbReference type="FunFam" id="3.40.50.300:FF:001391">
    <property type="entry name" value="ATP-dependent DNA helicase"/>
    <property type="match status" value="1"/>
</dbReference>
<dbReference type="InterPro" id="IPR036388">
    <property type="entry name" value="WH-like_DNA-bd_sf"/>
</dbReference>
<evidence type="ECO:0000259" key="16">
    <source>
        <dbReference type="PROSITE" id="PS50030"/>
    </source>
</evidence>
<dbReference type="FunFam" id="2.40.50.140:FF:000050">
    <property type="entry name" value="Lysine--tRNA ligase"/>
    <property type="match status" value="1"/>
</dbReference>
<dbReference type="FunFam" id="1.10.10.10:FF:000782">
    <property type="entry name" value="ATP-dependent DNA helicase"/>
    <property type="match status" value="1"/>
</dbReference>
<keyword evidence="4" id="KW-0963">Cytoplasm</keyword>
<evidence type="ECO:0000256" key="2">
    <source>
        <dbReference type="ARBA" id="ARBA00008226"/>
    </source>
</evidence>
<evidence type="ECO:0000256" key="3">
    <source>
        <dbReference type="ARBA" id="ARBA00013166"/>
    </source>
</evidence>
<dbReference type="CDD" id="cd00775">
    <property type="entry name" value="LysRS_core"/>
    <property type="match status" value="1"/>
</dbReference>
<feature type="domain" description="UBA" evidence="16">
    <location>
        <begin position="5"/>
        <end position="46"/>
    </location>
</feature>
<evidence type="ECO:0000256" key="7">
    <source>
        <dbReference type="ARBA" id="ARBA00022801"/>
    </source>
</evidence>
<dbReference type="SUPFAM" id="SSF50249">
    <property type="entry name" value="Nucleic acid-binding proteins"/>
    <property type="match status" value="1"/>
</dbReference>
<dbReference type="EMBL" id="FN596746">
    <property type="protein sequence ID" value="CCB61851.1"/>
    <property type="molecule type" value="Genomic_DNA"/>
</dbReference>
<dbReference type="FunFam" id="3.40.50.300:FF:001456">
    <property type="entry name" value="ATP-dependent DNA helicase"/>
    <property type="match status" value="1"/>
</dbReference>
<sequence>MDGNNVHSDQVIAELIEMGFEFSAVTEAIEVVGPSLDDAIEFILNGPHRSSRGASSNSKCPTSTGKALDKTALISSHSLDQMRQSSITEHLQPVGRSKRIRTNSVYNAVSPYGSEMLPGHLEEQVLSFSGEGCNLKAASELSALPVCCQQELEIGKDWVQRVNSLLHKHFGILSLKSFQKEALSAWLAHQDCLVLAATGSGKSLCFQIPALLTGKVVVVISPLISLMHDQCLKLAKHGVSACFLGSGQPDSSVEQKAMSGMYEIIYVCPETVLRLIKPLQRLAENRGIALFAIDEVHCVSKWGHDFRPDYRRLSVLRENFSACSLKFLEFDIPIMALTATATICVREDILHSLCMSKETKIVLTSFFRSNLRFSVKHSRTSSPSSYEKDFSELMDVYTKSKVGKKKQKIFSQELDDASDDSTSSADRSLSEADRMSPSDVENNGDGYFGENDDEANSSQENGSAASKQRQMSVEYLENEVDLFQSVDDWDVSCGEFSGQPPTEHTFGSSETLDPSMKLDERLTLLKGPLEQGPTIIYVPTRKETLNIAKYLCRCGVKAAAYNAKLPKSHLRRVHKEFHDNALQVVVATIAFGMGIDKLNVRRIIHYGWPQSLEAYYQEAGRAGRDGKLADCILYANLSRVPTLLPSQRSEDQTKQAYKMLSDCFRYGMNTTCCRAKTLVEYFGEDFCHQSCILCDVCVNGPPEKQNLKDEADTFMHVIAAHYGKSSFVDDLYDGVIYGDVEQQRFMDKPNLRMLVSRIREQFQKFAATDLLWWRGLARIMEDKGYIREGEDRIHVQIKFPKPTKLGLEFLQSTTEQTFDVYPQADMLLSTRNPKSYSTFSEWGKGWADPEIRRQRLERRRSQRKPRKRKSRKHQPNMKTAQRQKIWAGLTRTNSGLHVGSAHCHQTSRRSLQLSRVCRRQQQQEKPPSLHSKAFYLSFTKRCVSVNSTSLKKPKATFPMEGAAEEAAKAISDLSMDGSSSETISKNARKKELKMKQREEEKKRKEEEKVKQAAAVSSSKVQKPMAGDDEDMDPTQYFENRVKYLAAQKAAGKNPYPHKFFVTLSILEYIEKYGALSNGDHLEDITVSLAGRIMSKRSSSSKLFFYDLHGDGAKVQVMADARSSDMDEAEFSRFHSGVKRGDIVGVTGFPGKTKRGELSIFPKSFVVLSHCLHMMPRQKAGPGSDNANVKKTDVWVPGSTRNPETYILKDQETRYRQRYLDLMLNMEVRQIFKTRAKIISYIRSFLDNLDFLEVETPMMNMIPGGAAARPFVTHHNDLNMKLYMRIAPELYLKELVVGGLDRVYEIGKQFRNEGIDLTHNPEFTTCEFYMAFADYNDVMELTEKMLSGMVKELTGGYKIKYHANGLDKDPIEIDFTPPFRRIDMIEDLEKMADLSIPKDLSSDEANKYLVDACLKFDIKCPPPQTTARLLDKLVGHFLEEACVNPTFIINHPEIMSPLAKWHRSKQSLTERFELFVNKHELCNAYTELNDPVVQRQRFAEQLKDRQSGDDEAMALDETFCMALEYGLPPTGGWGLGIDRLTMMLTDSQNIKEVLLFPAMKPQDEPSSVQPPAQPSTQAV</sequence>
<dbReference type="HAMAP" id="MF_00252">
    <property type="entry name" value="Lys_tRNA_synth_class2"/>
    <property type="match status" value="1"/>
</dbReference>
<dbReference type="PROSITE" id="PS50030">
    <property type="entry name" value="UBA"/>
    <property type="match status" value="1"/>
</dbReference>
<feature type="compositionally biased region" description="Polar residues" evidence="15">
    <location>
        <begin position="456"/>
        <end position="471"/>
    </location>
</feature>
<protein>
    <recommendedName>
        <fullName evidence="3 14">Lysine--tRNA ligase</fullName>
        <ecNumber evidence="3 14">6.1.1.6</ecNumber>
    </recommendedName>
    <alternativeName>
        <fullName evidence="12 14">Lysyl-tRNA synthetase</fullName>
    </alternativeName>
</protein>
<dbReference type="InParanoid" id="F6I4L4"/>
<dbReference type="Pfam" id="PF00152">
    <property type="entry name" value="tRNA-synt_2"/>
    <property type="match status" value="1"/>
</dbReference>
<dbReference type="Pfam" id="PF00270">
    <property type="entry name" value="DEAD"/>
    <property type="match status" value="1"/>
</dbReference>
<dbReference type="eggNOG" id="KOG1885">
    <property type="taxonomic scope" value="Eukaryota"/>
</dbReference>
<comment type="similarity">
    <text evidence="2">Belongs to the class-II aminoacyl-tRNA synthetase family.</text>
</comment>
<dbReference type="SUPFAM" id="SSF52540">
    <property type="entry name" value="P-loop containing nucleoside triphosphate hydrolases"/>
    <property type="match status" value="2"/>
</dbReference>
<feature type="compositionally biased region" description="Basic and acidic residues" evidence="15">
    <location>
        <begin position="993"/>
        <end position="1010"/>
    </location>
</feature>
<feature type="domain" description="Helicase C-terminal" evidence="19">
    <location>
        <begin position="517"/>
        <end position="679"/>
    </location>
</feature>
<dbReference type="PANTHER" id="PTHR42918:SF9">
    <property type="entry name" value="LYSINE--TRNA LIGASE"/>
    <property type="match status" value="1"/>
</dbReference>
<comment type="catalytic activity">
    <reaction evidence="13 14">
        <text>tRNA(Lys) + L-lysine + ATP = L-lysyl-tRNA(Lys) + AMP + diphosphate</text>
        <dbReference type="Rhea" id="RHEA:20792"/>
        <dbReference type="Rhea" id="RHEA-COMP:9696"/>
        <dbReference type="Rhea" id="RHEA-COMP:9697"/>
        <dbReference type="ChEBI" id="CHEBI:30616"/>
        <dbReference type="ChEBI" id="CHEBI:32551"/>
        <dbReference type="ChEBI" id="CHEBI:33019"/>
        <dbReference type="ChEBI" id="CHEBI:78442"/>
        <dbReference type="ChEBI" id="CHEBI:78529"/>
        <dbReference type="ChEBI" id="CHEBI:456215"/>
        <dbReference type="EC" id="6.1.1.6"/>
    </reaction>
</comment>
<dbReference type="PROSITE" id="PS50862">
    <property type="entry name" value="AA_TRNA_LIGASE_II"/>
    <property type="match status" value="1"/>
</dbReference>
<dbReference type="PaxDb" id="29760-VIT_14s0060g02350.t01"/>
<dbReference type="InterPro" id="IPR009060">
    <property type="entry name" value="UBA-like_sf"/>
</dbReference>
<keyword evidence="5" id="KW-0436">Ligase</keyword>
<dbReference type="STRING" id="29760.F6I4L4"/>
<dbReference type="InterPro" id="IPR015940">
    <property type="entry name" value="UBA"/>
</dbReference>
<dbReference type="PANTHER" id="PTHR42918">
    <property type="entry name" value="LYSYL-TRNA SYNTHETASE"/>
    <property type="match status" value="1"/>
</dbReference>
<reference evidence="21" key="1">
    <citation type="journal article" date="2007" name="Nature">
        <title>The grapevine genome sequence suggests ancestral hexaploidization in major angiosperm phyla.</title>
        <authorList>
            <consortium name="The French-Italian Public Consortium for Grapevine Genome Characterization."/>
            <person name="Jaillon O."/>
            <person name="Aury J.-M."/>
            <person name="Noel B."/>
            <person name="Policriti A."/>
            <person name="Clepet C."/>
            <person name="Casagrande A."/>
            <person name="Choisne N."/>
            <person name="Aubourg S."/>
            <person name="Vitulo N."/>
            <person name="Jubin C."/>
            <person name="Vezzi A."/>
            <person name="Legeai F."/>
            <person name="Hugueney P."/>
            <person name="Dasilva C."/>
            <person name="Horner D."/>
            <person name="Mica E."/>
            <person name="Jublot D."/>
            <person name="Poulain J."/>
            <person name="Bruyere C."/>
            <person name="Billault A."/>
            <person name="Segurens B."/>
            <person name="Gouyvenoux M."/>
            <person name="Ugarte E."/>
            <person name="Cattonaro F."/>
            <person name="Anthouard V."/>
            <person name="Vico V."/>
            <person name="Del Fabbro C."/>
            <person name="Alaux M."/>
            <person name="Di Gaspero G."/>
            <person name="Dumas V."/>
            <person name="Felice N."/>
            <person name="Paillard S."/>
            <person name="Juman I."/>
            <person name="Moroldo M."/>
            <person name="Scalabrin S."/>
            <person name="Canaguier A."/>
            <person name="Le Clainche I."/>
            <person name="Malacrida G."/>
            <person name="Durand E."/>
            <person name="Pesole G."/>
            <person name="Laucou V."/>
            <person name="Chatelet P."/>
            <person name="Merdinoglu D."/>
            <person name="Delledonne M."/>
            <person name="Pezzotti M."/>
            <person name="Lecharny A."/>
            <person name="Scarpelli C."/>
            <person name="Artiguenave F."/>
            <person name="Pe M.E."/>
            <person name="Valle G."/>
            <person name="Morgante M."/>
            <person name="Caboche M."/>
            <person name="Adam-Blondon A.-F."/>
            <person name="Weissenbach J."/>
            <person name="Quetier F."/>
            <person name="Wincker P."/>
        </authorList>
    </citation>
    <scope>NUCLEOTIDE SEQUENCE [LARGE SCALE GENOMIC DNA]</scope>
    <source>
        <strain evidence="21">cv. Pinot noir / PN40024</strain>
    </source>
</reference>
<evidence type="ECO:0000256" key="4">
    <source>
        <dbReference type="ARBA" id="ARBA00022490"/>
    </source>
</evidence>
<feature type="region of interest" description="Disordered" evidence="15">
    <location>
        <begin position="411"/>
        <end position="471"/>
    </location>
</feature>
<dbReference type="InterPro" id="IPR044136">
    <property type="entry name" value="Lys-tRNA-ligase_II_N"/>
</dbReference>
<dbReference type="EC" id="6.1.1.6" evidence="3 14"/>
<keyword evidence="7" id="KW-0378">Hydrolase</keyword>
<dbReference type="Gene3D" id="3.30.930.10">
    <property type="entry name" value="Bira Bifunctional Protein, Domain 2"/>
    <property type="match status" value="1"/>
</dbReference>
<dbReference type="InterPro" id="IPR014001">
    <property type="entry name" value="Helicase_ATP-bd"/>
</dbReference>
<evidence type="ECO:0000256" key="6">
    <source>
        <dbReference type="ARBA" id="ARBA00022741"/>
    </source>
</evidence>
<dbReference type="Pfam" id="PF16124">
    <property type="entry name" value="RecQ_Zn_bind"/>
    <property type="match status" value="1"/>
</dbReference>
<dbReference type="HOGENOM" id="CLU_245221_0_0_1"/>
<proteinExistence type="inferred from homology"/>
<keyword evidence="6" id="KW-0547">Nucleotide-binding</keyword>
<keyword evidence="8" id="KW-0347">Helicase</keyword>
<evidence type="ECO:0000256" key="9">
    <source>
        <dbReference type="ARBA" id="ARBA00022840"/>
    </source>
</evidence>
<dbReference type="Proteomes" id="UP000009183">
    <property type="component" value="Chromosome 14"/>
</dbReference>
<dbReference type="CDD" id="cd17920">
    <property type="entry name" value="DEXHc_RecQ"/>
    <property type="match status" value="1"/>
</dbReference>
<dbReference type="InterPro" id="IPR004364">
    <property type="entry name" value="Aa-tRNA-synt_II"/>
</dbReference>
<dbReference type="GO" id="GO:0006430">
    <property type="term" value="P:lysyl-tRNA aminoacylation"/>
    <property type="evidence" value="ECO:0000318"/>
    <property type="project" value="GO_Central"/>
</dbReference>
<evidence type="ECO:0000256" key="5">
    <source>
        <dbReference type="ARBA" id="ARBA00022598"/>
    </source>
</evidence>
<evidence type="ECO:0000313" key="21">
    <source>
        <dbReference type="Proteomes" id="UP000009183"/>
    </source>
</evidence>
<dbReference type="InterPro" id="IPR032284">
    <property type="entry name" value="RecQ_Zn-bd"/>
</dbReference>
<evidence type="ECO:0000256" key="13">
    <source>
        <dbReference type="ARBA" id="ARBA00048573"/>
    </source>
</evidence>
<evidence type="ECO:0000256" key="15">
    <source>
        <dbReference type="SAM" id="MobiDB-lite"/>
    </source>
</evidence>
<dbReference type="InterPro" id="IPR027417">
    <property type="entry name" value="P-loop_NTPase"/>
</dbReference>
<dbReference type="GO" id="GO:0006310">
    <property type="term" value="P:DNA recombination"/>
    <property type="evidence" value="ECO:0007669"/>
    <property type="project" value="InterPro"/>
</dbReference>
<dbReference type="NCBIfam" id="TIGR00499">
    <property type="entry name" value="lysS_bact"/>
    <property type="match status" value="1"/>
</dbReference>
<dbReference type="InterPro" id="IPR018149">
    <property type="entry name" value="Lys-tRNA-synth_II_C"/>
</dbReference>
<keyword evidence="10" id="KW-0648">Protein biosynthesis</keyword>
<dbReference type="GO" id="GO:0005737">
    <property type="term" value="C:cytoplasm"/>
    <property type="evidence" value="ECO:0000318"/>
    <property type="project" value="GO_Central"/>
</dbReference>
<dbReference type="GO" id="GO:0000049">
    <property type="term" value="F:tRNA binding"/>
    <property type="evidence" value="ECO:0000318"/>
    <property type="project" value="GO_Central"/>
</dbReference>
<dbReference type="InterPro" id="IPR012340">
    <property type="entry name" value="NA-bd_OB-fold"/>
</dbReference>
<organism evidence="20 21">
    <name type="scientific">Vitis vinifera</name>
    <name type="common">Grape</name>
    <dbReference type="NCBI Taxonomy" id="29760"/>
    <lineage>
        <taxon>Eukaryota</taxon>
        <taxon>Viridiplantae</taxon>
        <taxon>Streptophyta</taxon>
        <taxon>Embryophyta</taxon>
        <taxon>Tracheophyta</taxon>
        <taxon>Spermatophyta</taxon>
        <taxon>Magnoliopsida</taxon>
        <taxon>eudicotyledons</taxon>
        <taxon>Gunneridae</taxon>
        <taxon>Pentapetalae</taxon>
        <taxon>rosids</taxon>
        <taxon>Vitales</taxon>
        <taxon>Vitaceae</taxon>
        <taxon>Viteae</taxon>
        <taxon>Vitis</taxon>
    </lineage>
</organism>
<keyword evidence="21" id="KW-1185">Reference proteome</keyword>
<dbReference type="InterPro" id="IPR045864">
    <property type="entry name" value="aa-tRNA-synth_II/BPL/LPL"/>
</dbReference>
<name>F6I4L4_VITVI</name>
<feature type="compositionally biased region" description="Basic residues" evidence="15">
    <location>
        <begin position="855"/>
        <end position="875"/>
    </location>
</feature>
<dbReference type="eggNOG" id="KOG0351">
    <property type="taxonomic scope" value="Eukaryota"/>
</dbReference>
<dbReference type="GO" id="GO:0004824">
    <property type="term" value="F:lysine-tRNA ligase activity"/>
    <property type="evidence" value="ECO:0000318"/>
    <property type="project" value="GO_Central"/>
</dbReference>
<dbReference type="FunCoup" id="F6I4L4">
    <property type="interactions" value="494"/>
</dbReference>
<dbReference type="SMART" id="SM00490">
    <property type="entry name" value="HELICc"/>
    <property type="match status" value="1"/>
</dbReference>
<feature type="region of interest" description="Disordered" evidence="15">
    <location>
        <begin position="971"/>
        <end position="1030"/>
    </location>
</feature>
<dbReference type="InterPro" id="IPR001650">
    <property type="entry name" value="Helicase_C-like"/>
</dbReference>
<dbReference type="InterPro" id="IPR006195">
    <property type="entry name" value="aa-tRNA-synth_II"/>
</dbReference>
<evidence type="ECO:0000259" key="18">
    <source>
        <dbReference type="PROSITE" id="PS51192"/>
    </source>
</evidence>
<dbReference type="PROSITE" id="PS51194">
    <property type="entry name" value="HELICASE_CTER"/>
    <property type="match status" value="1"/>
</dbReference>
<dbReference type="NCBIfam" id="TIGR00614">
    <property type="entry name" value="recQ_fam"/>
    <property type="match status" value="1"/>
</dbReference>
<evidence type="ECO:0000259" key="19">
    <source>
        <dbReference type="PROSITE" id="PS51194"/>
    </source>
</evidence>
<dbReference type="ExpressionAtlas" id="F6I4L4">
    <property type="expression patterns" value="baseline and differential"/>
</dbReference>
<feature type="domain" description="Helicase ATP-binding" evidence="18">
    <location>
        <begin position="183"/>
        <end position="359"/>
    </location>
</feature>
<evidence type="ECO:0000256" key="1">
    <source>
        <dbReference type="ARBA" id="ARBA00004496"/>
    </source>
</evidence>
<dbReference type="Gene3D" id="2.40.50.140">
    <property type="entry name" value="Nucleic acid-binding proteins"/>
    <property type="match status" value="1"/>
</dbReference>
<evidence type="ECO:0000256" key="12">
    <source>
        <dbReference type="ARBA" id="ARBA00030563"/>
    </source>
</evidence>
<dbReference type="PRINTS" id="PR00982">
    <property type="entry name" value="TRNASYNTHLYS"/>
</dbReference>
<dbReference type="GO" id="GO:0005524">
    <property type="term" value="F:ATP binding"/>
    <property type="evidence" value="ECO:0007669"/>
    <property type="project" value="UniProtKB-KW"/>
</dbReference>
<dbReference type="SUPFAM" id="SSF55681">
    <property type="entry name" value="Class II aaRS and biotin synthetases"/>
    <property type="match status" value="1"/>
</dbReference>
<accession>F6I4L4</accession>
<dbReference type="SMART" id="SM00487">
    <property type="entry name" value="DEXDc"/>
    <property type="match status" value="1"/>
</dbReference>
<dbReference type="FunFam" id="3.30.930.10:FF:000051">
    <property type="entry name" value="Lysine--tRNA ligase"/>
    <property type="match status" value="1"/>
</dbReference>
<evidence type="ECO:0000256" key="11">
    <source>
        <dbReference type="ARBA" id="ARBA00023146"/>
    </source>
</evidence>
<evidence type="ECO:0000313" key="20">
    <source>
        <dbReference type="EMBL" id="CCB61851.1"/>
    </source>
</evidence>
<dbReference type="Gene3D" id="1.10.10.10">
    <property type="entry name" value="Winged helix-like DNA-binding domain superfamily/Winged helix DNA-binding domain"/>
    <property type="match status" value="1"/>
</dbReference>
<evidence type="ECO:0000256" key="14">
    <source>
        <dbReference type="RuleBase" id="RU003748"/>
    </source>
</evidence>
<dbReference type="GO" id="GO:0016787">
    <property type="term" value="F:hydrolase activity"/>
    <property type="evidence" value="ECO:0007669"/>
    <property type="project" value="UniProtKB-KW"/>
</dbReference>
<dbReference type="GO" id="GO:0004386">
    <property type="term" value="F:helicase activity"/>
    <property type="evidence" value="ECO:0007669"/>
    <property type="project" value="UniProtKB-KW"/>
</dbReference>
<keyword evidence="9" id="KW-0067">ATP-binding</keyword>
<dbReference type="PROSITE" id="PS51192">
    <property type="entry name" value="HELICASE_ATP_BIND_1"/>
    <property type="match status" value="1"/>
</dbReference>